<sequence length="132" mass="13397">MATMVLRFGRPRTLLILRSNSRMAMGFPPGIFGRVAPFAAIAAAPTTAAIAPWLLPSDRLSGCSVAVAAAVAAAAPSASAVSSCLWEAELDCESVSAHDSLSSFSMFSIVSSGSGCAPGLTTLPLSSCEDCE</sequence>
<evidence type="ECO:0000313" key="1">
    <source>
        <dbReference type="EMBL" id="MBW61046.1"/>
    </source>
</evidence>
<name>A0A2M4C6Q3_9DIPT</name>
<protein>
    <submittedName>
        <fullName evidence="1">Putative secreted protein</fullName>
    </submittedName>
</protein>
<dbReference type="AlphaFoldDB" id="A0A2M4C6Q3"/>
<dbReference type="EMBL" id="GGFJ01011905">
    <property type="protein sequence ID" value="MBW61046.1"/>
    <property type="molecule type" value="Transcribed_RNA"/>
</dbReference>
<organism evidence="1">
    <name type="scientific">Anopheles marajoara</name>
    <dbReference type="NCBI Taxonomy" id="58244"/>
    <lineage>
        <taxon>Eukaryota</taxon>
        <taxon>Metazoa</taxon>
        <taxon>Ecdysozoa</taxon>
        <taxon>Arthropoda</taxon>
        <taxon>Hexapoda</taxon>
        <taxon>Insecta</taxon>
        <taxon>Pterygota</taxon>
        <taxon>Neoptera</taxon>
        <taxon>Endopterygota</taxon>
        <taxon>Diptera</taxon>
        <taxon>Nematocera</taxon>
        <taxon>Culicoidea</taxon>
        <taxon>Culicidae</taxon>
        <taxon>Anophelinae</taxon>
        <taxon>Anopheles</taxon>
    </lineage>
</organism>
<accession>A0A2M4C6Q3</accession>
<proteinExistence type="predicted"/>
<reference evidence="1" key="1">
    <citation type="submission" date="2018-01" db="EMBL/GenBank/DDBJ databases">
        <title>An insight into the sialome of Amazonian anophelines.</title>
        <authorList>
            <person name="Ribeiro J.M."/>
            <person name="Scarpassa V."/>
            <person name="Calvo E."/>
        </authorList>
    </citation>
    <scope>NUCLEOTIDE SEQUENCE</scope>
    <source>
        <tissue evidence="1">Salivary glands</tissue>
    </source>
</reference>